<feature type="compositionally biased region" description="Low complexity" evidence="4">
    <location>
        <begin position="22"/>
        <end position="31"/>
    </location>
</feature>
<dbReference type="PANTHER" id="PTHR42881:SF13">
    <property type="entry name" value="PROLYL ENDOPEPTIDASE"/>
    <property type="match status" value="1"/>
</dbReference>
<dbReference type="InterPro" id="IPR023302">
    <property type="entry name" value="Pept_S9A_N"/>
</dbReference>
<dbReference type="RefSeq" id="WP_380971192.1">
    <property type="nucleotide sequence ID" value="NZ_JBHTEF010000001.1"/>
</dbReference>
<keyword evidence="3" id="KW-0720">Serine protease</keyword>
<dbReference type="Gene3D" id="2.130.10.120">
    <property type="entry name" value="Prolyl oligopeptidase, N-terminal domain"/>
    <property type="match status" value="1"/>
</dbReference>
<dbReference type="SUPFAM" id="SSF53474">
    <property type="entry name" value="alpha/beta-Hydrolases"/>
    <property type="match status" value="1"/>
</dbReference>
<sequence>MRSVESGGYRPSIRPHEQGAQTTTTTSTDSSAPSWLEDITGDRALAWARERNAETEQRLGGSRLDGLERSIRAALDSPDRIPMVSVRGEWAYNVWTDADHPRGLWRRQLLDSYLDGGEDWEVLLDVDALADGEGVSWVWHGARLLDPDNDRALIHLSERGSDTDTTREFDLVSRSWVEGGFSRPAAKGSMSWIDRDHVWVCTDLGPGTVSSSGYPLQARVLTRGGRIEDARVVLEGAPSDMTVGAGHDATPGFERSWIEVAHDFSHFTTYLLPDRPGGSGAATDTEAVRPAPRRIEAPADAEVTGWREWLLILLHGDWELGGRIWPAGSLLAFDLEDHLAGDRRAHPLFVPDGHAFLQGFTATRHHVVMTVMVDVVSQVRVATPPSARPAGGRWEEGDWTASVPDLAGASVPPLCTISVGAVAPREDDRLWLTVSGFTTPTTLFLLDLDPGTGAVASTRRVRQAPALFDAAGVEVSQHFATSADGTRVPYFQAGRPGGDPGAPTLLYGYGGFEVSCLPGYSPVVGLSLLEHGGTYVVANIRGGGEYGPAWHRAALTRNRPRAYEDFEAVARDLIARGVTTPSRLGIQGGSNGGLLTGNMLVRTPDLFGAVVIQAPLLDMRRYHTWLAGASWMAEYGDPDDPGQWEFIRAFSPLHLFDPARAYPPVLLTTSTRDDRVHPAHARTMAWRMREAGCDILFFENIEGGHSGAADNAQRAHVQALVWEFLWQQLGA</sequence>
<evidence type="ECO:0000259" key="6">
    <source>
        <dbReference type="Pfam" id="PF02897"/>
    </source>
</evidence>
<dbReference type="InterPro" id="IPR029058">
    <property type="entry name" value="AB_hydrolase_fold"/>
</dbReference>
<proteinExistence type="predicted"/>
<protein>
    <submittedName>
        <fullName evidence="7">Prolyl oligopeptidase family protein</fullName>
    </submittedName>
</protein>
<name>A0ABW2SI32_9ACTO</name>
<dbReference type="InterPro" id="IPR001375">
    <property type="entry name" value="Peptidase_S9_cat"/>
</dbReference>
<evidence type="ECO:0000256" key="4">
    <source>
        <dbReference type="SAM" id="MobiDB-lite"/>
    </source>
</evidence>
<organism evidence="7 8">
    <name type="scientific">Schaalia naturae</name>
    <dbReference type="NCBI Taxonomy" id="635203"/>
    <lineage>
        <taxon>Bacteria</taxon>
        <taxon>Bacillati</taxon>
        <taxon>Actinomycetota</taxon>
        <taxon>Actinomycetes</taxon>
        <taxon>Actinomycetales</taxon>
        <taxon>Actinomycetaceae</taxon>
        <taxon>Schaalia</taxon>
    </lineage>
</organism>
<keyword evidence="2" id="KW-0378">Hydrolase</keyword>
<feature type="region of interest" description="Disordered" evidence="4">
    <location>
        <begin position="1"/>
        <end position="36"/>
    </location>
</feature>
<evidence type="ECO:0000256" key="1">
    <source>
        <dbReference type="ARBA" id="ARBA00022670"/>
    </source>
</evidence>
<dbReference type="InterPro" id="IPR051167">
    <property type="entry name" value="Prolyl_oligopep/macrocyclase"/>
</dbReference>
<dbReference type="Gene3D" id="3.40.50.1820">
    <property type="entry name" value="alpha/beta hydrolase"/>
    <property type="match status" value="1"/>
</dbReference>
<dbReference type="SUPFAM" id="SSF50993">
    <property type="entry name" value="Peptidase/esterase 'gauge' domain"/>
    <property type="match status" value="1"/>
</dbReference>
<feature type="domain" description="Peptidase S9A N-terminal" evidence="6">
    <location>
        <begin position="35"/>
        <end position="452"/>
    </location>
</feature>
<dbReference type="InterPro" id="IPR002470">
    <property type="entry name" value="Peptidase_S9A"/>
</dbReference>
<gene>
    <name evidence="7" type="ORF">ACFQWG_00595</name>
</gene>
<evidence type="ECO:0000256" key="2">
    <source>
        <dbReference type="ARBA" id="ARBA00022801"/>
    </source>
</evidence>
<evidence type="ECO:0000256" key="3">
    <source>
        <dbReference type="ARBA" id="ARBA00022825"/>
    </source>
</evidence>
<comment type="caution">
    <text evidence="7">The sequence shown here is derived from an EMBL/GenBank/DDBJ whole genome shotgun (WGS) entry which is preliminary data.</text>
</comment>
<evidence type="ECO:0000313" key="8">
    <source>
        <dbReference type="Proteomes" id="UP001596527"/>
    </source>
</evidence>
<reference evidence="8" key="1">
    <citation type="journal article" date="2019" name="Int. J. Syst. Evol. Microbiol.">
        <title>The Global Catalogue of Microorganisms (GCM) 10K type strain sequencing project: providing services to taxonomists for standard genome sequencing and annotation.</title>
        <authorList>
            <consortium name="The Broad Institute Genomics Platform"/>
            <consortium name="The Broad Institute Genome Sequencing Center for Infectious Disease"/>
            <person name="Wu L."/>
            <person name="Ma J."/>
        </authorList>
    </citation>
    <scope>NUCLEOTIDE SEQUENCE [LARGE SCALE GENOMIC DNA]</scope>
    <source>
        <strain evidence="8">CCUG 56698</strain>
    </source>
</reference>
<feature type="domain" description="Peptidase S9 prolyl oligopeptidase catalytic" evidence="5">
    <location>
        <begin position="528"/>
        <end position="730"/>
    </location>
</feature>
<dbReference type="PRINTS" id="PR00862">
    <property type="entry name" value="PROLIGOPTASE"/>
</dbReference>
<dbReference type="Pfam" id="PF02897">
    <property type="entry name" value="Peptidase_S9_N"/>
    <property type="match status" value="1"/>
</dbReference>
<keyword evidence="8" id="KW-1185">Reference proteome</keyword>
<evidence type="ECO:0000259" key="5">
    <source>
        <dbReference type="Pfam" id="PF00326"/>
    </source>
</evidence>
<evidence type="ECO:0000313" key="7">
    <source>
        <dbReference type="EMBL" id="MFC7579732.1"/>
    </source>
</evidence>
<dbReference type="Pfam" id="PF00326">
    <property type="entry name" value="Peptidase_S9"/>
    <property type="match status" value="1"/>
</dbReference>
<dbReference type="Proteomes" id="UP001596527">
    <property type="component" value="Unassembled WGS sequence"/>
</dbReference>
<accession>A0ABW2SI32</accession>
<dbReference type="EMBL" id="JBHTEF010000001">
    <property type="protein sequence ID" value="MFC7579732.1"/>
    <property type="molecule type" value="Genomic_DNA"/>
</dbReference>
<dbReference type="PANTHER" id="PTHR42881">
    <property type="entry name" value="PROLYL ENDOPEPTIDASE"/>
    <property type="match status" value="1"/>
</dbReference>
<keyword evidence="1" id="KW-0645">Protease</keyword>